<comment type="caution">
    <text evidence="1">The sequence shown here is derived from an EMBL/GenBank/DDBJ whole genome shotgun (WGS) entry which is preliminary data.</text>
</comment>
<keyword evidence="2" id="KW-1185">Reference proteome</keyword>
<reference evidence="1" key="1">
    <citation type="submission" date="2021-08" db="EMBL/GenBank/DDBJ databases">
        <title>WGS assembly of Ceratopteris richardii.</title>
        <authorList>
            <person name="Marchant D.B."/>
            <person name="Chen G."/>
            <person name="Jenkins J."/>
            <person name="Shu S."/>
            <person name="Leebens-Mack J."/>
            <person name="Grimwood J."/>
            <person name="Schmutz J."/>
            <person name="Soltis P."/>
            <person name="Soltis D."/>
            <person name="Chen Z.-H."/>
        </authorList>
    </citation>
    <scope>NUCLEOTIDE SEQUENCE</scope>
    <source>
        <strain evidence="1">Whitten #5841</strain>
        <tissue evidence="1">Leaf</tissue>
    </source>
</reference>
<evidence type="ECO:0000313" key="2">
    <source>
        <dbReference type="Proteomes" id="UP000825935"/>
    </source>
</evidence>
<dbReference type="EMBL" id="CM035425">
    <property type="protein sequence ID" value="KAH7331519.1"/>
    <property type="molecule type" value="Genomic_DNA"/>
</dbReference>
<proteinExistence type="predicted"/>
<protein>
    <submittedName>
        <fullName evidence="1">Uncharacterized protein</fullName>
    </submittedName>
</protein>
<gene>
    <name evidence="1" type="ORF">KP509_20G037800</name>
</gene>
<dbReference type="AlphaFoldDB" id="A0A8T2SF79"/>
<evidence type="ECO:0000313" key="1">
    <source>
        <dbReference type="EMBL" id="KAH7331519.1"/>
    </source>
</evidence>
<accession>A0A8T2SF79</accession>
<dbReference type="Proteomes" id="UP000825935">
    <property type="component" value="Chromosome 20"/>
</dbReference>
<sequence>MQMATPPPSTGREPIVCIHFRYPSDESRSVEFRPSVYILLWERFPTSSPESVDCALSIGTASALCQVALVRSVTTLRCSFVVHSSSGQCMLPDRPVRCITHSPSAPP</sequence>
<organism evidence="1 2">
    <name type="scientific">Ceratopteris richardii</name>
    <name type="common">Triangle waterfern</name>
    <dbReference type="NCBI Taxonomy" id="49495"/>
    <lineage>
        <taxon>Eukaryota</taxon>
        <taxon>Viridiplantae</taxon>
        <taxon>Streptophyta</taxon>
        <taxon>Embryophyta</taxon>
        <taxon>Tracheophyta</taxon>
        <taxon>Polypodiopsida</taxon>
        <taxon>Polypodiidae</taxon>
        <taxon>Polypodiales</taxon>
        <taxon>Pteridineae</taxon>
        <taxon>Pteridaceae</taxon>
        <taxon>Parkerioideae</taxon>
        <taxon>Ceratopteris</taxon>
    </lineage>
</organism>
<name>A0A8T2SF79_CERRI</name>